<dbReference type="InterPro" id="IPR003603">
    <property type="entry name" value="U2A'_phosphoprotein32A_C"/>
</dbReference>
<dbReference type="InterPro" id="IPR000340">
    <property type="entry name" value="Dual-sp_phosphatase_cat-dom"/>
</dbReference>
<dbReference type="EMBL" id="JABFTP020000021">
    <property type="protein sequence ID" value="KAL3267864.1"/>
    <property type="molecule type" value="Genomic_DNA"/>
</dbReference>
<dbReference type="Pfam" id="PF14580">
    <property type="entry name" value="LRR_9"/>
    <property type="match status" value="1"/>
</dbReference>
<evidence type="ECO:0000313" key="12">
    <source>
        <dbReference type="EMBL" id="KAL3267864.1"/>
    </source>
</evidence>
<evidence type="ECO:0000256" key="8">
    <source>
        <dbReference type="ARBA" id="ARBA00023273"/>
    </source>
</evidence>
<gene>
    <name evidence="12" type="ORF">HHI36_007005</name>
</gene>
<name>A0ABD2MN92_9CUCU</name>
<dbReference type="Pfam" id="PF00782">
    <property type="entry name" value="DSPc"/>
    <property type="match status" value="1"/>
</dbReference>
<keyword evidence="5" id="KW-0677">Repeat</keyword>
<dbReference type="Gene3D" id="3.80.10.10">
    <property type="entry name" value="Ribonuclease Inhibitor"/>
    <property type="match status" value="1"/>
</dbReference>
<dbReference type="PROSITE" id="PS51450">
    <property type="entry name" value="LRR"/>
    <property type="match status" value="3"/>
</dbReference>
<feature type="domain" description="U2A'/phosphoprotein 32 family A C-terminal" evidence="11">
    <location>
        <begin position="128"/>
        <end position="146"/>
    </location>
</feature>
<dbReference type="PANTHER" id="PTHR18849">
    <property type="entry name" value="LEUCINE RICH REPEAT PROTEIN"/>
    <property type="match status" value="1"/>
</dbReference>
<proteinExistence type="inferred from homology"/>
<evidence type="ECO:0000256" key="9">
    <source>
        <dbReference type="ARBA" id="ARBA00049982"/>
    </source>
</evidence>
<accession>A0ABD2MN92</accession>
<evidence type="ECO:0000256" key="7">
    <source>
        <dbReference type="ARBA" id="ARBA00023069"/>
    </source>
</evidence>
<dbReference type="Pfam" id="PF23602">
    <property type="entry name" value="CS_DNAAF11_C"/>
    <property type="match status" value="1"/>
</dbReference>
<feature type="region of interest" description="Disordered" evidence="10">
    <location>
        <begin position="401"/>
        <end position="430"/>
    </location>
</feature>
<reference evidence="12 13" key="1">
    <citation type="journal article" date="2021" name="BMC Biol.">
        <title>Horizontally acquired antibacterial genes associated with adaptive radiation of ladybird beetles.</title>
        <authorList>
            <person name="Li H.S."/>
            <person name="Tang X.F."/>
            <person name="Huang Y.H."/>
            <person name="Xu Z.Y."/>
            <person name="Chen M.L."/>
            <person name="Du X.Y."/>
            <person name="Qiu B.Y."/>
            <person name="Chen P.T."/>
            <person name="Zhang W."/>
            <person name="Slipinski A."/>
            <person name="Escalona H.E."/>
            <person name="Waterhouse R.M."/>
            <person name="Zwick A."/>
            <person name="Pang H."/>
        </authorList>
    </citation>
    <scope>NUCLEOTIDE SEQUENCE [LARGE SCALE GENOMIC DNA]</scope>
    <source>
        <strain evidence="12">SYSU2018</strain>
    </source>
</reference>
<dbReference type="GO" id="GO:0005929">
    <property type="term" value="C:cilium"/>
    <property type="evidence" value="ECO:0007669"/>
    <property type="project" value="UniProtKB-SubCell"/>
</dbReference>
<evidence type="ECO:0000256" key="10">
    <source>
        <dbReference type="SAM" id="MobiDB-lite"/>
    </source>
</evidence>
<evidence type="ECO:0000256" key="3">
    <source>
        <dbReference type="ARBA" id="ARBA00022490"/>
    </source>
</evidence>
<keyword evidence="7" id="KW-0969">Cilium</keyword>
<evidence type="ECO:0000259" key="11">
    <source>
        <dbReference type="SMART" id="SM00446"/>
    </source>
</evidence>
<dbReference type="AlphaFoldDB" id="A0ABD2MN92"/>
<feature type="region of interest" description="Disordered" evidence="10">
    <location>
        <begin position="184"/>
        <end position="207"/>
    </location>
</feature>
<sequence>MVRITEELVRKRSEHNEGIIGTLEELTLHQEDIDKIENINNWCRDIQILYLQANIISKIENLNKLKKLQYLNLAINNIEKIENLERCESLEKLDLTLNFIGDLESVCSLQKNHLLRNLNLTGNPCAEYKGYRDYVIAKLPQLEKLDSKDISKSERIKAHQNLPRNEETIRIAQREYRKFREEQKARLSEKDSSNLNDDQYWKSSSEHAPETRVEMALRSRKARGQDESVKTIRKEVRLFSKDGRPLNVNQAKIPFTFSDENPEEYVLTIHIYKYLDTQLIDVDLQPIYAKISIKNKIFQIVFPDEIFIDKSTCQRSSTTGHLVLKMPRANYKPRLSHILLQKNSEDEQNGFPKFRATFPEWCKSCVEALDCPGGVPTAAGPDPLPLMGLRSLRISATPIHRPHRSCDSLSSTANSSTDSSDTDDRCDSSLGLEEDREFPVEILPYLFLGNATNSEDRQALARHSIQYILNVTPDLPNVFEDQGSIKYMQIPITDHWSQNLASHFPKAIEFIGKFFEISLNELKYGKRSPSKNISYQI</sequence>
<dbReference type="InterPro" id="IPR001611">
    <property type="entry name" value="Leu-rich_rpt"/>
</dbReference>
<evidence type="ECO:0000256" key="5">
    <source>
        <dbReference type="ARBA" id="ARBA00022737"/>
    </source>
</evidence>
<dbReference type="Gene3D" id="3.90.190.10">
    <property type="entry name" value="Protein tyrosine phosphatase superfamily"/>
    <property type="match status" value="1"/>
</dbReference>
<dbReference type="InterPro" id="IPR056496">
    <property type="entry name" value="CS_DNAAF11_C"/>
</dbReference>
<comment type="similarity">
    <text evidence="9">Belongs to the tilB family.</text>
</comment>
<dbReference type="FunFam" id="3.80.10.10:FF:000052">
    <property type="entry name" value="Leucine rich repeat containing 6"/>
    <property type="match status" value="1"/>
</dbReference>
<organism evidence="12 13">
    <name type="scientific">Cryptolaemus montrouzieri</name>
    <dbReference type="NCBI Taxonomy" id="559131"/>
    <lineage>
        <taxon>Eukaryota</taxon>
        <taxon>Metazoa</taxon>
        <taxon>Ecdysozoa</taxon>
        <taxon>Arthropoda</taxon>
        <taxon>Hexapoda</taxon>
        <taxon>Insecta</taxon>
        <taxon>Pterygota</taxon>
        <taxon>Neoptera</taxon>
        <taxon>Endopterygota</taxon>
        <taxon>Coleoptera</taxon>
        <taxon>Polyphaga</taxon>
        <taxon>Cucujiformia</taxon>
        <taxon>Coccinelloidea</taxon>
        <taxon>Coccinellidae</taxon>
        <taxon>Scymninae</taxon>
        <taxon>Scymnini</taxon>
        <taxon>Cryptolaemus</taxon>
    </lineage>
</organism>
<feature type="compositionally biased region" description="Low complexity" evidence="10">
    <location>
        <begin position="407"/>
        <end position="419"/>
    </location>
</feature>
<dbReference type="GO" id="GO:0005737">
    <property type="term" value="C:cytoplasm"/>
    <property type="evidence" value="ECO:0007669"/>
    <property type="project" value="UniProtKB-SubCell"/>
</dbReference>
<feature type="compositionally biased region" description="Polar residues" evidence="10">
    <location>
        <begin position="193"/>
        <end position="203"/>
    </location>
</feature>
<protein>
    <recommendedName>
        <fullName evidence="11">U2A'/phosphoprotein 32 family A C-terminal domain-containing protein</fullName>
    </recommendedName>
</protein>
<comment type="subcellular location">
    <subcellularLocation>
        <location evidence="1">Cell projection</location>
        <location evidence="1">Cilium</location>
    </subcellularLocation>
    <subcellularLocation>
        <location evidence="2">Cytoplasm</location>
    </subcellularLocation>
</comment>
<keyword evidence="13" id="KW-1185">Reference proteome</keyword>
<dbReference type="SUPFAM" id="SSF52799">
    <property type="entry name" value="(Phosphotyrosine protein) phosphatases II"/>
    <property type="match status" value="1"/>
</dbReference>
<keyword evidence="8" id="KW-0966">Cell projection</keyword>
<dbReference type="PANTHER" id="PTHR18849:SF0">
    <property type="entry name" value="CILIA- AND FLAGELLA-ASSOCIATED PROTEIN 410-RELATED"/>
    <property type="match status" value="1"/>
</dbReference>
<keyword evidence="3" id="KW-0963">Cytoplasm</keyword>
<dbReference type="InterPro" id="IPR029021">
    <property type="entry name" value="Prot-tyrosine_phosphatase-like"/>
</dbReference>
<evidence type="ECO:0000313" key="13">
    <source>
        <dbReference type="Proteomes" id="UP001516400"/>
    </source>
</evidence>
<keyword evidence="6" id="KW-0175">Coiled coil</keyword>
<keyword evidence="4" id="KW-0433">Leucine-rich repeat</keyword>
<dbReference type="Proteomes" id="UP001516400">
    <property type="component" value="Unassembled WGS sequence"/>
</dbReference>
<evidence type="ECO:0000256" key="2">
    <source>
        <dbReference type="ARBA" id="ARBA00004496"/>
    </source>
</evidence>
<evidence type="ECO:0000256" key="4">
    <source>
        <dbReference type="ARBA" id="ARBA00022614"/>
    </source>
</evidence>
<dbReference type="InterPro" id="IPR032675">
    <property type="entry name" value="LRR_dom_sf"/>
</dbReference>
<dbReference type="SUPFAM" id="SSF52058">
    <property type="entry name" value="L domain-like"/>
    <property type="match status" value="1"/>
</dbReference>
<dbReference type="SMART" id="SM00365">
    <property type="entry name" value="LRR_SD22"/>
    <property type="match status" value="2"/>
</dbReference>
<evidence type="ECO:0000256" key="6">
    <source>
        <dbReference type="ARBA" id="ARBA00023054"/>
    </source>
</evidence>
<evidence type="ECO:0000256" key="1">
    <source>
        <dbReference type="ARBA" id="ARBA00004138"/>
    </source>
</evidence>
<comment type="caution">
    <text evidence="12">The sequence shown here is derived from an EMBL/GenBank/DDBJ whole genome shotgun (WGS) entry which is preliminary data.</text>
</comment>
<dbReference type="SMART" id="SM00446">
    <property type="entry name" value="LRRcap"/>
    <property type="match status" value="1"/>
</dbReference>